<reference evidence="3" key="6">
    <citation type="submission" date="2008-12" db="EMBL/GenBank/DDBJ databases">
        <title>Improved gene annotation of the rice (Oryza sativa) genomes.</title>
        <authorList>
            <person name="Wang J."/>
            <person name="Li R."/>
            <person name="Fan W."/>
            <person name="Huang Q."/>
            <person name="Zhang J."/>
            <person name="Zhou Y."/>
            <person name="Hu Y."/>
            <person name="Zi S."/>
            <person name="Li J."/>
            <person name="Ni P."/>
            <person name="Zheng H."/>
            <person name="Zhang Y."/>
            <person name="Zhao M."/>
            <person name="Hao Q."/>
            <person name="McDermott J."/>
            <person name="Samudrala R."/>
            <person name="Kristiansen K."/>
            <person name="Wong G.K.-S."/>
        </authorList>
    </citation>
    <scope>NUCLEOTIDE SEQUENCE</scope>
</reference>
<reference evidence="4" key="3">
    <citation type="journal article" date="2005" name="Nature">
        <title>The map-based sequence of the rice genome.</title>
        <authorList>
            <consortium name="International rice genome sequencing project (IRGSP)"/>
            <person name="Matsumoto T."/>
            <person name="Wu J."/>
            <person name="Kanamori H."/>
            <person name="Katayose Y."/>
            <person name="Fujisawa M."/>
            <person name="Namiki N."/>
            <person name="Mizuno H."/>
            <person name="Yamamoto K."/>
            <person name="Antonio B.A."/>
            <person name="Baba T."/>
            <person name="Sakata K."/>
            <person name="Nagamura Y."/>
            <person name="Aoki H."/>
            <person name="Arikawa K."/>
            <person name="Arita K."/>
            <person name="Bito T."/>
            <person name="Chiden Y."/>
            <person name="Fujitsuka N."/>
            <person name="Fukunaka R."/>
            <person name="Hamada M."/>
            <person name="Harada C."/>
            <person name="Hayashi A."/>
            <person name="Hijishita S."/>
            <person name="Honda M."/>
            <person name="Hosokawa S."/>
            <person name="Ichikawa Y."/>
            <person name="Idonuma A."/>
            <person name="Iijima M."/>
            <person name="Ikeda M."/>
            <person name="Ikeno M."/>
            <person name="Ito K."/>
            <person name="Ito S."/>
            <person name="Ito T."/>
            <person name="Ito Y."/>
            <person name="Ito Y."/>
            <person name="Iwabuchi A."/>
            <person name="Kamiya K."/>
            <person name="Karasawa W."/>
            <person name="Kurita K."/>
            <person name="Katagiri S."/>
            <person name="Kikuta A."/>
            <person name="Kobayashi H."/>
            <person name="Kobayashi N."/>
            <person name="Machita K."/>
            <person name="Maehara T."/>
            <person name="Masukawa M."/>
            <person name="Mizubayashi T."/>
            <person name="Mukai Y."/>
            <person name="Nagasaki H."/>
            <person name="Nagata Y."/>
            <person name="Naito S."/>
            <person name="Nakashima M."/>
            <person name="Nakama Y."/>
            <person name="Nakamichi Y."/>
            <person name="Nakamura M."/>
            <person name="Meguro A."/>
            <person name="Negishi M."/>
            <person name="Ohta I."/>
            <person name="Ohta T."/>
            <person name="Okamoto M."/>
            <person name="Ono N."/>
            <person name="Saji S."/>
            <person name="Sakaguchi M."/>
            <person name="Sakai K."/>
            <person name="Shibata M."/>
            <person name="Shimokawa T."/>
            <person name="Song J."/>
            <person name="Takazaki Y."/>
            <person name="Terasawa K."/>
            <person name="Tsugane M."/>
            <person name="Tsuji K."/>
            <person name="Ueda S."/>
            <person name="Waki K."/>
            <person name="Yamagata H."/>
            <person name="Yamamoto M."/>
            <person name="Yamamoto S."/>
            <person name="Yamane H."/>
            <person name="Yoshiki S."/>
            <person name="Yoshihara R."/>
            <person name="Yukawa K."/>
            <person name="Zhong H."/>
            <person name="Yano M."/>
            <person name="Yuan Q."/>
            <person name="Ouyang S."/>
            <person name="Liu J."/>
            <person name="Jones K.M."/>
            <person name="Gansberger K."/>
            <person name="Moffat K."/>
            <person name="Hill J."/>
            <person name="Bera J."/>
            <person name="Fadrosh D."/>
            <person name="Jin S."/>
            <person name="Johri S."/>
            <person name="Kim M."/>
            <person name="Overton L."/>
            <person name="Reardon M."/>
            <person name="Tsitrin T."/>
            <person name="Vuong H."/>
            <person name="Weaver B."/>
            <person name="Ciecko A."/>
            <person name="Tallon L."/>
            <person name="Jackson J."/>
            <person name="Pai G."/>
            <person name="Aken S.V."/>
            <person name="Utterback T."/>
            <person name="Reidmuller S."/>
            <person name="Feldblyum T."/>
            <person name="Hsiao J."/>
            <person name="Zismann V."/>
            <person name="Iobst S."/>
            <person name="de Vazeille A.R."/>
            <person name="Buell C.R."/>
            <person name="Ying K."/>
            <person name="Li Y."/>
            <person name="Lu T."/>
            <person name="Huang Y."/>
            <person name="Zhao Q."/>
            <person name="Feng Q."/>
            <person name="Zhang L."/>
            <person name="Zhu J."/>
            <person name="Weng Q."/>
            <person name="Mu J."/>
            <person name="Lu Y."/>
            <person name="Fan D."/>
            <person name="Liu Y."/>
            <person name="Guan J."/>
            <person name="Zhang Y."/>
            <person name="Yu S."/>
            <person name="Liu X."/>
            <person name="Zhang Y."/>
            <person name="Hong G."/>
            <person name="Han B."/>
            <person name="Choisne N."/>
            <person name="Demange N."/>
            <person name="Orjeda G."/>
            <person name="Samain S."/>
            <person name="Cattolico L."/>
            <person name="Pelletier E."/>
            <person name="Couloux A."/>
            <person name="Segurens B."/>
            <person name="Wincker P."/>
            <person name="D'Hont A."/>
            <person name="Scarpelli C."/>
            <person name="Weissenbach J."/>
            <person name="Salanoubat M."/>
            <person name="Quetier F."/>
            <person name="Yu Y."/>
            <person name="Kim H.R."/>
            <person name="Rambo T."/>
            <person name="Currie J."/>
            <person name="Collura K."/>
            <person name="Luo M."/>
            <person name="Yang T."/>
            <person name="Ammiraju J.S.S."/>
            <person name="Engler F."/>
            <person name="Soderlund C."/>
            <person name="Wing R.A."/>
            <person name="Palmer L.E."/>
            <person name="de la Bastide M."/>
            <person name="Spiegel L."/>
            <person name="Nascimento L."/>
            <person name="Zutavern T."/>
            <person name="O'Shaughnessy A."/>
            <person name="Dike S."/>
            <person name="Dedhia N."/>
            <person name="Preston R."/>
            <person name="Balija V."/>
            <person name="McCombie W.R."/>
            <person name="Chow T."/>
            <person name="Chen H."/>
            <person name="Chung M."/>
            <person name="Chen C."/>
            <person name="Shaw J."/>
            <person name="Wu H."/>
            <person name="Hsiao K."/>
            <person name="Chao Y."/>
            <person name="Chu M."/>
            <person name="Cheng C."/>
            <person name="Hour A."/>
            <person name="Lee P."/>
            <person name="Lin S."/>
            <person name="Lin Y."/>
            <person name="Liou J."/>
            <person name="Liu S."/>
            <person name="Hsing Y."/>
            <person name="Raghuvanshi S."/>
            <person name="Mohanty A."/>
            <person name="Bharti A.K."/>
            <person name="Gaur A."/>
            <person name="Gupta V."/>
            <person name="Kumar D."/>
            <person name="Ravi V."/>
            <person name="Vij S."/>
            <person name="Kapur A."/>
            <person name="Khurana P."/>
            <person name="Khurana P."/>
            <person name="Khurana J.P."/>
            <person name="Tyagi A.K."/>
            <person name="Gaikwad K."/>
            <person name="Singh A."/>
            <person name="Dalal V."/>
            <person name="Srivastava S."/>
            <person name="Dixit A."/>
            <person name="Pal A.K."/>
            <person name="Ghazi I.A."/>
            <person name="Yadav M."/>
            <person name="Pandit A."/>
            <person name="Bhargava A."/>
            <person name="Sureshbabu K."/>
            <person name="Batra K."/>
            <person name="Sharma T.R."/>
            <person name="Mohapatra T."/>
            <person name="Singh N.K."/>
            <person name="Messing J."/>
            <person name="Nelson A.B."/>
            <person name="Fuks G."/>
            <person name="Kavchok S."/>
            <person name="Keizer G."/>
            <person name="Linton E."/>
            <person name="Llaca V."/>
            <person name="Song R."/>
            <person name="Tanyolac B."/>
            <person name="Young S."/>
            <person name="Ho-Il K."/>
            <person name="Hahn J.H."/>
            <person name="Sangsakoo G."/>
            <person name="Vanavichit A."/>
            <person name="de Mattos Luiz.A.T."/>
            <person name="Zimmer P.D."/>
            <person name="Malone G."/>
            <person name="Dellagostin O."/>
            <person name="de Oliveira A.C."/>
            <person name="Bevan M."/>
            <person name="Bancroft I."/>
            <person name="Minx P."/>
            <person name="Cordum H."/>
            <person name="Wilson R."/>
            <person name="Cheng Z."/>
            <person name="Jin W."/>
            <person name="Jiang J."/>
            <person name="Leong S.A."/>
            <person name="Iwama H."/>
            <person name="Gojobori T."/>
            <person name="Itoh T."/>
            <person name="Niimura Y."/>
            <person name="Fujii Y."/>
            <person name="Habara T."/>
            <person name="Sakai H."/>
            <person name="Sato Y."/>
            <person name="Wilson G."/>
            <person name="Kumar K."/>
            <person name="McCouch S."/>
            <person name="Juretic N."/>
            <person name="Hoen D."/>
            <person name="Wright S."/>
            <person name="Bruskiewich R."/>
            <person name="Bureau T."/>
            <person name="Miyao A."/>
            <person name="Hirochika H."/>
            <person name="Nishikawa T."/>
            <person name="Kadowaki K."/>
            <person name="Sugiura M."/>
            <person name="Burr B."/>
            <person name="Sasaki T."/>
        </authorList>
    </citation>
    <scope>NUCLEOTIDE SEQUENCE [LARGE SCALE GENOMIC DNA]</scope>
    <source>
        <strain evidence="4">cv. Nipponbare</strain>
    </source>
</reference>
<gene>
    <name evidence="3" type="ORF">OsJ_14303</name>
    <name evidence="2" type="ORF">OSJNBb0046K02.17</name>
</gene>
<evidence type="ECO:0000313" key="4">
    <source>
        <dbReference type="Proteomes" id="UP000000763"/>
    </source>
</evidence>
<reference evidence="2" key="2">
    <citation type="submission" date="2003-07" db="EMBL/GenBank/DDBJ databases">
        <authorList>
            <person name="Han B."/>
            <person name="Feng Q."/>
            <person name="Huang Y.C."/>
            <person name="Li Y."/>
            <person name="Zhu J.J."/>
            <person name="Zhao Q."/>
            <person name="Hu X."/>
            <person name="Liu Y.L."/>
            <person name="Mu J."/>
            <person name="Yu Z."/>
            <person name="Chen L."/>
            <person name="Fan D.L."/>
            <person name="Weng Q.J."/>
            <person name="Zhang L."/>
            <person name="Lu Y.Q."/>
            <person name="Yu S.L."/>
            <person name="Liu X.H."/>
            <person name="Lu T.T."/>
            <person name="Zhang Y.J."/>
            <person name="Lu Y."/>
            <person name="Li C."/>
            <person name="Li T."/>
            <person name="Zhang Y."/>
            <person name="Hu H."/>
            <person name="Jia P.X."/>
            <person name="Qian Y.M."/>
            <person name="Ying K."/>
            <person name="Zhou B."/>
            <person name="Chen Z.H."/>
            <person name="Hao P."/>
            <person name="Zhang L."/>
            <person name="Wu M."/>
            <person name="Zhang R.Q."/>
            <person name="Guan J.P."/>
            <person name="Fu G."/>
            <person name="Wang S.Y."/>
            <person name="Ren S.X."/>
            <person name="Lv G."/>
            <person name="Lin W."/>
            <person name="Gu W.Q."/>
            <person name="Zhu G.F."/>
            <person name="Tu Y.F."/>
            <person name="Jia J."/>
            <person name="Yin H.F."/>
            <person name="Zhang Y."/>
            <person name="Cai Z."/>
            <person name="Chen J."/>
            <person name="Kang H."/>
            <person name="Chen X.Y."/>
            <person name="Shao C.Y."/>
            <person name="Sun Y."/>
            <person name="Hu Q.P."/>
            <person name="Zhang X.L."/>
            <person name="Zhang W."/>
            <person name="Wang L.J."/>
            <person name="Ding C.W."/>
            <person name="Sheng H.H."/>
            <person name="Gu J.L."/>
            <person name="Chen S.T."/>
            <person name="Ni L."/>
            <person name="Zhu F.H."/>
            <person name="Hong G.F."/>
        </authorList>
    </citation>
    <scope>NUCLEOTIDE SEQUENCE</scope>
</reference>
<accession>B9FEG9</accession>
<protein>
    <submittedName>
        <fullName evidence="2">OSJNBb0046K02.17 protein</fullName>
    </submittedName>
</protein>
<organism evidence="3">
    <name type="scientific">Oryza sativa subsp. japonica</name>
    <name type="common">Rice</name>
    <dbReference type="NCBI Taxonomy" id="39947"/>
    <lineage>
        <taxon>Eukaryota</taxon>
        <taxon>Viridiplantae</taxon>
        <taxon>Streptophyta</taxon>
        <taxon>Embryophyta</taxon>
        <taxon>Tracheophyta</taxon>
        <taxon>Spermatophyta</taxon>
        <taxon>Magnoliopsida</taxon>
        <taxon>Liliopsida</taxon>
        <taxon>Poales</taxon>
        <taxon>Poaceae</taxon>
        <taxon>BOP clade</taxon>
        <taxon>Oryzoideae</taxon>
        <taxon>Oryzeae</taxon>
        <taxon>Oryzinae</taxon>
        <taxon>Oryza</taxon>
        <taxon>Oryza sativa</taxon>
    </lineage>
</organism>
<dbReference type="EMBL" id="BX569684">
    <property type="protein sequence ID" value="CAE05807.2"/>
    <property type="molecule type" value="Genomic_DNA"/>
</dbReference>
<reference evidence="4" key="5">
    <citation type="journal article" date="2008" name="Nucleic Acids Res.">
        <title>The rice annotation project database (RAP-DB): 2008 update.</title>
        <authorList>
            <consortium name="The rice annotation project (RAP)"/>
        </authorList>
    </citation>
    <scope>GENOME REANNOTATION</scope>
    <source>
        <strain evidence="4">cv. Nipponbare</strain>
    </source>
</reference>
<evidence type="ECO:0000256" key="1">
    <source>
        <dbReference type="SAM" id="MobiDB-lite"/>
    </source>
</evidence>
<name>B9FEG9_ORYSJ</name>
<dbReference type="Proteomes" id="UP000007752">
    <property type="component" value="Chromosome 4"/>
</dbReference>
<sequence length="130" mass="14680">MPKQEGEGLSGAKDEPKLDDNGTEELLTLQDLIDSAVHHALINQSGVMVNTLTNMIKSVVDGLTVEHKITGPTYLQNNVSHNIETSRPIWEVANLKSTLHRLQEQQYLRQQPIKCRFQGFKFPILFLQSN</sequence>
<evidence type="ECO:0000313" key="2">
    <source>
        <dbReference type="EMBL" id="CAE05807.2"/>
    </source>
</evidence>
<feature type="region of interest" description="Disordered" evidence="1">
    <location>
        <begin position="1"/>
        <end position="20"/>
    </location>
</feature>
<dbReference type="Gramene" id="Os04t0333300-01">
    <property type="protein sequence ID" value="Os04t0333300-01"/>
    <property type="gene ID" value="Os04g0333300"/>
</dbReference>
<reference evidence="3" key="4">
    <citation type="journal article" date="2005" name="PLoS Biol.">
        <title>The genomes of Oryza sativa: a history of duplications.</title>
        <authorList>
            <person name="Yu J."/>
            <person name="Wang J."/>
            <person name="Lin W."/>
            <person name="Li S."/>
            <person name="Li H."/>
            <person name="Zhou J."/>
            <person name="Ni P."/>
            <person name="Dong W."/>
            <person name="Hu S."/>
            <person name="Zeng C."/>
            <person name="Zhang J."/>
            <person name="Zhang Y."/>
            <person name="Li R."/>
            <person name="Xu Z."/>
            <person name="Li S."/>
            <person name="Li X."/>
            <person name="Zheng H."/>
            <person name="Cong L."/>
            <person name="Lin L."/>
            <person name="Yin J."/>
            <person name="Geng J."/>
            <person name="Li G."/>
            <person name="Shi J."/>
            <person name="Liu J."/>
            <person name="Lv H."/>
            <person name="Li J."/>
            <person name="Wang J."/>
            <person name="Deng Y."/>
            <person name="Ran L."/>
            <person name="Shi X."/>
            <person name="Wang X."/>
            <person name="Wu Q."/>
            <person name="Li C."/>
            <person name="Ren X."/>
            <person name="Wang J."/>
            <person name="Wang X."/>
            <person name="Li D."/>
            <person name="Liu D."/>
            <person name="Zhang X."/>
            <person name="Ji Z."/>
            <person name="Zhao W."/>
            <person name="Sun Y."/>
            <person name="Zhang Z."/>
            <person name="Bao J."/>
            <person name="Han Y."/>
            <person name="Dong L."/>
            <person name="Ji J."/>
            <person name="Chen P."/>
            <person name="Wu S."/>
            <person name="Liu J."/>
            <person name="Xiao Y."/>
            <person name="Bu D."/>
            <person name="Tan J."/>
            <person name="Yang L."/>
            <person name="Ye C."/>
            <person name="Zhang J."/>
            <person name="Xu J."/>
            <person name="Zhou Y."/>
            <person name="Yu Y."/>
            <person name="Zhang B."/>
            <person name="Zhuang S."/>
            <person name="Wei H."/>
            <person name="Liu B."/>
            <person name="Lei M."/>
            <person name="Yu H."/>
            <person name="Li Y."/>
            <person name="Xu H."/>
            <person name="Wei S."/>
            <person name="He X."/>
            <person name="Fang L."/>
            <person name="Zhang Z."/>
            <person name="Zhang Y."/>
            <person name="Huang X."/>
            <person name="Su Z."/>
            <person name="Tong W."/>
            <person name="Li J."/>
            <person name="Tong Z."/>
            <person name="Li S."/>
            <person name="Ye J."/>
            <person name="Wang L."/>
            <person name="Fang L."/>
            <person name="Lei T."/>
            <person name="Chen C."/>
            <person name="Chen H."/>
            <person name="Xu Z."/>
            <person name="Li H."/>
            <person name="Huang H."/>
            <person name="Zhang F."/>
            <person name="Xu H."/>
            <person name="Li N."/>
            <person name="Zhao C."/>
            <person name="Li S."/>
            <person name="Dong L."/>
            <person name="Huang Y."/>
            <person name="Li L."/>
            <person name="Xi Y."/>
            <person name="Qi Q."/>
            <person name="Li W."/>
            <person name="Zhang B."/>
            <person name="Hu W."/>
            <person name="Zhang Y."/>
            <person name="Tian X."/>
            <person name="Jiao Y."/>
            <person name="Liang X."/>
            <person name="Jin J."/>
            <person name="Gao L."/>
            <person name="Zheng W."/>
            <person name="Hao B."/>
            <person name="Liu S."/>
            <person name="Wang W."/>
            <person name="Yuan L."/>
            <person name="Cao M."/>
            <person name="McDermott J."/>
            <person name="Samudrala R."/>
            <person name="Wang J."/>
            <person name="Wong G.K."/>
            <person name="Yang H."/>
        </authorList>
    </citation>
    <scope>NUCLEOTIDE SEQUENCE [LARGE SCALE GENOMIC DNA]</scope>
</reference>
<proteinExistence type="predicted"/>
<reference evidence="2" key="1">
    <citation type="journal article" date="2002" name="Nature">
        <title>Sequence and analysis of rice chromosome 4.</title>
        <authorList>
            <person name="Feng Q."/>
            <person name="Zhang Y."/>
            <person name="Hao P."/>
            <person name="Wang S."/>
            <person name="Fu G."/>
            <person name="Huang Y."/>
            <person name="Li Y."/>
            <person name="Zhu J."/>
            <person name="Liu Y."/>
            <person name="Hu X."/>
            <person name="Jia P."/>
            <person name="Zhang Y."/>
            <person name="Zhao Q."/>
            <person name="Ying K."/>
            <person name="Yu S."/>
            <person name="Tang Y."/>
            <person name="Weng Q."/>
            <person name="Zhang L."/>
            <person name="Lu Y."/>
            <person name="Mu J."/>
            <person name="Lu Y."/>
            <person name="Zhang L.S."/>
            <person name="Yu Z."/>
            <person name="Fan D."/>
            <person name="Liu X."/>
            <person name="Lu T."/>
            <person name="Li C."/>
            <person name="Wu Y."/>
            <person name="Sun T."/>
            <person name="Lei H."/>
            <person name="Li T."/>
            <person name="Hu H."/>
            <person name="Guan J."/>
            <person name="Wu M."/>
            <person name="Zhang R."/>
            <person name="Zhou B."/>
            <person name="Chen Z."/>
            <person name="Chen L."/>
            <person name="Jin Z."/>
            <person name="Wang R."/>
            <person name="Yin H."/>
            <person name="Cai Z."/>
            <person name="Ren S."/>
            <person name="Lv G."/>
            <person name="Gu W."/>
            <person name="Zhu G."/>
            <person name="Tu Y."/>
            <person name="Jia J."/>
            <person name="Zhang Y."/>
            <person name="Chen J."/>
            <person name="Kang H."/>
            <person name="Chen X."/>
            <person name="Shao C."/>
            <person name="Sun Y."/>
            <person name="Hu Q."/>
            <person name="Zhang X."/>
            <person name="Zhang W."/>
            <person name="Wang L."/>
            <person name="Ding C."/>
            <person name="Sheng H."/>
            <person name="Gu J."/>
            <person name="Chen S."/>
            <person name="Ni L."/>
            <person name="Zhu F."/>
            <person name="Chen W."/>
            <person name="Lan L."/>
            <person name="Lai Y."/>
            <person name="Cheng Z."/>
            <person name="Gu M."/>
            <person name="Jiang J."/>
            <person name="Li J."/>
            <person name="Hong G."/>
            <person name="Xue Y."/>
            <person name="Han B."/>
        </authorList>
    </citation>
    <scope>NUCLEOTIDE SEQUENCE</scope>
</reference>
<dbReference type="OMA" id="PIWEVAN"/>
<dbReference type="EMBL" id="CM000141">
    <property type="protein sequence ID" value="EEE60752.1"/>
    <property type="molecule type" value="Genomic_DNA"/>
</dbReference>
<dbReference type="AlphaFoldDB" id="B9FEG9"/>
<evidence type="ECO:0000313" key="3">
    <source>
        <dbReference type="EMBL" id="EEE60752.1"/>
    </source>
</evidence>
<dbReference type="Proteomes" id="UP000000763">
    <property type="component" value="Chromosome 4"/>
</dbReference>